<organism evidence="1 2">
    <name type="scientific">Actinoplanes missouriensis (strain ATCC 14538 / DSM 43046 / CBS 188.64 / JCM 3121 / NBRC 102363 / NCIMB 12654 / NRRL B-3342 / UNCC 431)</name>
    <dbReference type="NCBI Taxonomy" id="512565"/>
    <lineage>
        <taxon>Bacteria</taxon>
        <taxon>Bacillati</taxon>
        <taxon>Actinomycetota</taxon>
        <taxon>Actinomycetes</taxon>
        <taxon>Micromonosporales</taxon>
        <taxon>Micromonosporaceae</taxon>
        <taxon>Actinoplanes</taxon>
    </lineage>
</organism>
<dbReference type="Proteomes" id="UP000007882">
    <property type="component" value="Chromosome"/>
</dbReference>
<reference evidence="1 2" key="1">
    <citation type="submission" date="2012-02" db="EMBL/GenBank/DDBJ databases">
        <title>Complete genome sequence of Actinoplanes missouriensis 431 (= NBRC 102363).</title>
        <authorList>
            <person name="Ohnishi Y."/>
            <person name="Ishikawa J."/>
            <person name="Sekine M."/>
            <person name="Hosoyama A."/>
            <person name="Harada T."/>
            <person name="Narita H."/>
            <person name="Hata T."/>
            <person name="Konno Y."/>
            <person name="Tutikane K."/>
            <person name="Fujita N."/>
            <person name="Horinouchi S."/>
            <person name="Hayakawa M."/>
        </authorList>
    </citation>
    <scope>NUCLEOTIDE SEQUENCE [LARGE SCALE GENOMIC DNA]</scope>
    <source>
        <strain evidence="2">ATCC 14538 / DSM 43046 / CBS 188.64 / JCM 3121 / NBRC 102363 / NCIMB 12654 / NRRL B-3342 / UNCC 431</strain>
    </source>
</reference>
<dbReference type="HOGENOM" id="CLU_157734_0_0_11"/>
<keyword evidence="2" id="KW-1185">Reference proteome</keyword>
<sequence>MTQPRDVCLVFDTTAVTSWVRGSLAVGETLAEIDDEGGAVLIPLWCLVQAGDQTGMVDRERLDLLLKHPATFLIVDDGEDWDSLVALQQMTGAHDRASAALMALHMDVDVMTSKPHWYASVKNGQKTLLIED</sequence>
<dbReference type="STRING" id="512565.AMIS_20380"/>
<evidence type="ECO:0000313" key="1">
    <source>
        <dbReference type="EMBL" id="BAL87258.1"/>
    </source>
</evidence>
<gene>
    <name evidence="1" type="ordered locus">AMIS_20380</name>
</gene>
<proteinExistence type="predicted"/>
<name>I0H2M1_ACTM4</name>
<dbReference type="RefSeq" id="WP_014442153.1">
    <property type="nucleotide sequence ID" value="NC_017093.1"/>
</dbReference>
<dbReference type="OrthoDB" id="3388622at2"/>
<dbReference type="AlphaFoldDB" id="I0H2M1"/>
<accession>I0H2M1</accession>
<dbReference type="eggNOG" id="ENOG502ZEQD">
    <property type="taxonomic scope" value="Bacteria"/>
</dbReference>
<protein>
    <recommendedName>
        <fullName evidence="3">PIN domain-containing protein</fullName>
    </recommendedName>
</protein>
<dbReference type="PATRIC" id="fig|512565.3.peg.2042"/>
<dbReference type="KEGG" id="ams:AMIS_20380"/>
<evidence type="ECO:0008006" key="3">
    <source>
        <dbReference type="Google" id="ProtNLM"/>
    </source>
</evidence>
<dbReference type="EMBL" id="AP012319">
    <property type="protein sequence ID" value="BAL87258.1"/>
    <property type="molecule type" value="Genomic_DNA"/>
</dbReference>
<evidence type="ECO:0000313" key="2">
    <source>
        <dbReference type="Proteomes" id="UP000007882"/>
    </source>
</evidence>